<keyword evidence="2" id="KW-0677">Repeat</keyword>
<dbReference type="Pfam" id="PF06462">
    <property type="entry name" value="Hyd_WA"/>
    <property type="match status" value="1"/>
</dbReference>
<feature type="domain" description="Peroxin/Ferlin" evidence="4">
    <location>
        <begin position="73"/>
        <end position="134"/>
    </location>
</feature>
<dbReference type="InterPro" id="IPR010482">
    <property type="entry name" value="TECPR1-like_DysF"/>
</dbReference>
<dbReference type="InterPro" id="IPR051513">
    <property type="entry name" value="Tectonin_beta-prop"/>
</dbReference>
<organism evidence="6 7">
    <name type="scientific">Allacma fusca</name>
    <dbReference type="NCBI Taxonomy" id="39272"/>
    <lineage>
        <taxon>Eukaryota</taxon>
        <taxon>Metazoa</taxon>
        <taxon>Ecdysozoa</taxon>
        <taxon>Arthropoda</taxon>
        <taxon>Hexapoda</taxon>
        <taxon>Collembola</taxon>
        <taxon>Symphypleona</taxon>
        <taxon>Sminthuridae</taxon>
        <taxon>Allacma</taxon>
    </lineage>
</organism>
<evidence type="ECO:0000259" key="5">
    <source>
        <dbReference type="SMART" id="SM00694"/>
    </source>
</evidence>
<evidence type="ECO:0000256" key="1">
    <source>
        <dbReference type="ARBA" id="ARBA00005966"/>
    </source>
</evidence>
<proteinExistence type="inferred from homology"/>
<dbReference type="GO" id="GO:0005737">
    <property type="term" value="C:cytoplasm"/>
    <property type="evidence" value="ECO:0007669"/>
    <property type="project" value="UniProtKB-ARBA"/>
</dbReference>
<dbReference type="SMART" id="SM00706">
    <property type="entry name" value="TECPR"/>
    <property type="match status" value="5"/>
</dbReference>
<dbReference type="GO" id="GO:0098588">
    <property type="term" value="C:bounding membrane of organelle"/>
    <property type="evidence" value="ECO:0007669"/>
    <property type="project" value="UniProtKB-ARBA"/>
</dbReference>
<gene>
    <name evidence="6" type="ORF">AFUS01_LOCUS44168</name>
</gene>
<sequence>MSHEKEPSIFGIDLNGKVWMVNGSSNAGGRVSWTPLPNPSRVEFKRLSALHDSSWGISCDHQIYVYLQRPDVPIRVREETYENQRWNPIGGFCDNLLPTDRYQFSNAEGTANRAKDLIKIPSEAWIWKGEWQIENTFGSEILEPEGWTYAVDFPATYSPEKGWKSCVRRRKWYRIREYIATNKWNAVPGVDEDFTKDPFIDVGASSYGSSHQDISCVWAVTVNGQVYHRKSVNRYNPEGSEWSHIAVTKGVQDAAQITVAANGTPFVVTWTGNILFRVGITPQNLAGTDWISVNGPPEGIFQLSAGKDSLWAISRDRKCWSLKGELQKIIAKKTLEPFEWMEIPGRMKAISVSKTDLVVLALSNEDNVVNTRFGVSADQLHGQGWKEAFSGIAWDAESVCSSVSESSQSSDQVDGGSQHGSSDECLSIRPDIPQGCPLGDSGDHSGGPVNLCWIDGGCVSSLKTAPEPDLEVGPWRDEILTGLQFRKCERSKFAYPNAVESSSSSWIKSMKARMFQHQKGTCWTKGELEVNNGDTLVFYKK</sequence>
<dbReference type="Pfam" id="PF19193">
    <property type="entry name" value="Tectonin"/>
    <property type="match status" value="1"/>
</dbReference>
<dbReference type="EMBL" id="CAJVCH010570335">
    <property type="protein sequence ID" value="CAG7834693.1"/>
    <property type="molecule type" value="Genomic_DNA"/>
</dbReference>
<feature type="region of interest" description="Disordered" evidence="3">
    <location>
        <begin position="405"/>
        <end position="426"/>
    </location>
</feature>
<evidence type="ECO:0000256" key="2">
    <source>
        <dbReference type="ARBA" id="ARBA00022737"/>
    </source>
</evidence>
<protein>
    <recommendedName>
        <fullName evidence="4 5">Peroxin/Ferlin domain-containing protein</fullName>
    </recommendedName>
</protein>
<accession>A0A8J2LG22</accession>
<reference evidence="6" key="1">
    <citation type="submission" date="2021-06" db="EMBL/GenBank/DDBJ databases">
        <authorList>
            <person name="Hodson N. C."/>
            <person name="Mongue J. A."/>
            <person name="Jaron S. K."/>
        </authorList>
    </citation>
    <scope>NUCLEOTIDE SEQUENCE</scope>
</reference>
<dbReference type="Pfam" id="PF06398">
    <property type="entry name" value="Pex24p"/>
    <property type="match status" value="1"/>
</dbReference>
<evidence type="ECO:0000313" key="7">
    <source>
        <dbReference type="Proteomes" id="UP000708208"/>
    </source>
</evidence>
<dbReference type="SMART" id="SM00693">
    <property type="entry name" value="DysFN"/>
    <property type="match status" value="1"/>
</dbReference>
<dbReference type="PANTHER" id="PTHR23250">
    <property type="entry name" value="DYSFERLIN-RELATED"/>
    <property type="match status" value="1"/>
</dbReference>
<dbReference type="Proteomes" id="UP000708208">
    <property type="component" value="Unassembled WGS sequence"/>
</dbReference>
<dbReference type="InterPro" id="IPR006614">
    <property type="entry name" value="Peroxin/Ferlin"/>
</dbReference>
<evidence type="ECO:0000256" key="3">
    <source>
        <dbReference type="SAM" id="MobiDB-lite"/>
    </source>
</evidence>
<dbReference type="OrthoDB" id="72441at2759"/>
<dbReference type="InterPro" id="IPR006624">
    <property type="entry name" value="Beta-propeller_rpt_TECPR"/>
</dbReference>
<name>A0A8J2LG22_9HEXA</name>
<evidence type="ECO:0000313" key="6">
    <source>
        <dbReference type="EMBL" id="CAG7834693.1"/>
    </source>
</evidence>
<evidence type="ECO:0000259" key="4">
    <source>
        <dbReference type="SMART" id="SM00693"/>
    </source>
</evidence>
<dbReference type="SMART" id="SM00694">
    <property type="entry name" value="DysFC"/>
    <property type="match status" value="1"/>
</dbReference>
<dbReference type="PANTHER" id="PTHR23250:SF1">
    <property type="entry name" value="TECTONIN BETA-PROPELLER REPEAT-CONTAINING PROTEIN 1"/>
    <property type="match status" value="1"/>
</dbReference>
<comment type="similarity">
    <text evidence="1">Belongs to the TECPR1 family.</text>
</comment>
<feature type="compositionally biased region" description="Low complexity" evidence="3">
    <location>
        <begin position="405"/>
        <end position="420"/>
    </location>
</feature>
<feature type="domain" description="Peroxin/Ferlin" evidence="5">
    <location>
        <begin position="146"/>
        <end position="179"/>
    </location>
</feature>
<comment type="caution">
    <text evidence="6">The sequence shown here is derived from an EMBL/GenBank/DDBJ whole genome shotgun (WGS) entry which is preliminary data.</text>
</comment>
<dbReference type="AlphaFoldDB" id="A0A8J2LG22"/>
<keyword evidence="7" id="KW-1185">Reference proteome</keyword>